<feature type="compositionally biased region" description="Basic residues" evidence="9">
    <location>
        <begin position="385"/>
        <end position="396"/>
    </location>
</feature>
<keyword evidence="6" id="KW-0695">RNA-directed DNA polymerase</keyword>
<dbReference type="PANTHER" id="PTHR37984">
    <property type="entry name" value="PROTEIN CBG26694"/>
    <property type="match status" value="1"/>
</dbReference>
<dbReference type="OrthoDB" id="6514358at2759"/>
<feature type="domain" description="CUB" evidence="11">
    <location>
        <begin position="732"/>
        <end position="846"/>
    </location>
</feature>
<sequence length="967" mass="110500">MIHLQSAHHINRNEAKEQAQRALHETGNRSEVKSLERRLKSRVMCMDLLQAQVLSRLSDAELKLKPKKCNFLQKEIQFLGHVVSKSGVKTDPAKVQAVENMRKPTTVTQVRSFLGLSSYYRKFIKDYSKVAKPLFDLTKKDTRFIWDEECEISFQELKTRLITAPILAYPRASGSEFILDTDASAYAIGAVLSQVQDGKERVIAYGSRCLDKPERNYCVTRREMLAVVYFTKYFKHYLLGRGFKLRTDHGSLTWLQNFKDPDGQIHRWIQQLSQFHMKIEHRPGNRHGNADAMSRLKTETGIFCKQCEMPWDYIYDGPCHIEIKEMKEGEKTNCPVDTITNSGEFENSDEEVNDHCRSSPQQNSTSFSGFLIGQDDSVSGETSKIKRGRKPNRPKQAKQIPQPDTDLTLEVIRDKQESDSILKQILKYKIEGRKPDWGEISYESVHLKYWLARWESIEMKNGILCMYWDDDTKKGRWKICAPNSIEKTILWYLHDTKTAGHLGIKKTYEKAKLSPFYWRNMQESIKNYVNQCEICGERKNPPNKKRHCMKSYVVGVPFERIATDIAGPFPITDDKNRCILVVEYVTELEERLREAHDLARKHLKKSAERQKILYNTNVKRHNYEKGDLVWRNQKKNTPGLKLKIARQWTGPWVIIDKKSDIIFKIQHSKKSTAVIIHGDNLKPYKGNKKAKWFTENNEERIPVEIPNPTAATNVTKKCLTISISTVYLTTSCNQTVAITTGISLQSSTALYYPNSMNCYLAVTVPTNYKVVAVFRRYEIEELSSVCKDSVNFYDGVDTSASLLNLDHNCGNIAPTNITSTGTSLTVQLVTDSTAIYRGFDLILSAFSYDAELANTESSDNSALIAGIAIGVGSVVVICVLIGIYVYRQYRWKMFLKDPLPIIQQWDNQTNYPLTRKYYKTHNDGYHLVKNGSDPNMSSSPDRPSTPNSGGSSSKSIIKIPKSGDSIA</sequence>
<feature type="compositionally biased region" description="Polar residues" evidence="9">
    <location>
        <begin position="932"/>
        <end position="942"/>
    </location>
</feature>
<keyword evidence="2" id="KW-0548">Nucleotidyltransferase</keyword>
<keyword evidence="13" id="KW-1185">Reference proteome</keyword>
<feature type="transmembrane region" description="Helical" evidence="10">
    <location>
        <begin position="862"/>
        <end position="886"/>
    </location>
</feature>
<dbReference type="Gene3D" id="1.10.340.70">
    <property type="match status" value="1"/>
</dbReference>
<dbReference type="Gene3D" id="3.30.70.270">
    <property type="match status" value="2"/>
</dbReference>
<evidence type="ECO:0000256" key="10">
    <source>
        <dbReference type="SAM" id="Phobius"/>
    </source>
</evidence>
<keyword evidence="5" id="KW-0378">Hydrolase</keyword>
<dbReference type="Gene3D" id="3.10.20.370">
    <property type="match status" value="1"/>
</dbReference>
<dbReference type="Proteomes" id="UP000683360">
    <property type="component" value="Unassembled WGS sequence"/>
</dbReference>
<dbReference type="InterPro" id="IPR000859">
    <property type="entry name" value="CUB_dom"/>
</dbReference>
<dbReference type="GO" id="GO:0003964">
    <property type="term" value="F:RNA-directed DNA polymerase activity"/>
    <property type="evidence" value="ECO:0007669"/>
    <property type="project" value="UniProtKB-KW"/>
</dbReference>
<dbReference type="FunFam" id="1.10.340.70:FF:000001">
    <property type="entry name" value="Retrovirus-related Pol polyprotein from transposon gypsy-like Protein"/>
    <property type="match status" value="1"/>
</dbReference>
<feature type="compositionally biased region" description="Polar residues" evidence="9">
    <location>
        <begin position="358"/>
        <end position="368"/>
    </location>
</feature>
<dbReference type="FunFam" id="3.30.70.270:FF:000020">
    <property type="entry name" value="Transposon Tf2-6 polyprotein-like Protein"/>
    <property type="match status" value="1"/>
</dbReference>
<keyword evidence="10" id="KW-1133">Transmembrane helix</keyword>
<feature type="region of interest" description="Disordered" evidence="9">
    <location>
        <begin position="339"/>
        <end position="405"/>
    </location>
</feature>
<keyword evidence="3" id="KW-0540">Nuclease</keyword>
<evidence type="ECO:0000256" key="4">
    <source>
        <dbReference type="ARBA" id="ARBA00022759"/>
    </source>
</evidence>
<dbReference type="Gene3D" id="2.60.120.290">
    <property type="entry name" value="Spermadhesin, CUB domain"/>
    <property type="match status" value="1"/>
</dbReference>
<keyword evidence="10" id="KW-0472">Membrane</keyword>
<evidence type="ECO:0000256" key="8">
    <source>
        <dbReference type="PROSITE-ProRule" id="PRU00059"/>
    </source>
</evidence>
<feature type="region of interest" description="Disordered" evidence="9">
    <location>
        <begin position="1"/>
        <end position="34"/>
    </location>
</feature>
<feature type="compositionally biased region" description="Low complexity" evidence="9">
    <location>
        <begin position="944"/>
        <end position="967"/>
    </location>
</feature>
<dbReference type="AlphaFoldDB" id="A0A8S3UZZ0"/>
<dbReference type="CDD" id="cd09274">
    <property type="entry name" value="RNase_HI_RT_Ty3"/>
    <property type="match status" value="1"/>
</dbReference>
<dbReference type="InterPro" id="IPR043128">
    <property type="entry name" value="Rev_trsase/Diguanyl_cyclase"/>
</dbReference>
<dbReference type="Pfam" id="PF00431">
    <property type="entry name" value="CUB"/>
    <property type="match status" value="1"/>
</dbReference>
<dbReference type="SMART" id="SM00042">
    <property type="entry name" value="CUB"/>
    <property type="match status" value="1"/>
</dbReference>
<dbReference type="SUPFAM" id="SSF56672">
    <property type="entry name" value="DNA/RNA polymerases"/>
    <property type="match status" value="1"/>
</dbReference>
<dbReference type="CDD" id="cd00041">
    <property type="entry name" value="CUB"/>
    <property type="match status" value="1"/>
</dbReference>
<dbReference type="PROSITE" id="PS01180">
    <property type="entry name" value="CUB"/>
    <property type="match status" value="1"/>
</dbReference>
<evidence type="ECO:0000256" key="7">
    <source>
        <dbReference type="ARBA" id="ARBA00023157"/>
    </source>
</evidence>
<reference evidence="12" key="1">
    <citation type="submission" date="2021-03" db="EMBL/GenBank/DDBJ databases">
        <authorList>
            <person name="Bekaert M."/>
        </authorList>
    </citation>
    <scope>NUCLEOTIDE SEQUENCE</scope>
</reference>
<feature type="region of interest" description="Disordered" evidence="9">
    <location>
        <begin position="929"/>
        <end position="967"/>
    </location>
</feature>
<dbReference type="GO" id="GO:0004519">
    <property type="term" value="F:endonuclease activity"/>
    <property type="evidence" value="ECO:0007669"/>
    <property type="project" value="UniProtKB-KW"/>
</dbReference>
<dbReference type="SUPFAM" id="SSF49854">
    <property type="entry name" value="Spermadhesin, CUB domain"/>
    <property type="match status" value="1"/>
</dbReference>
<dbReference type="EMBL" id="CAJPWZ010003058">
    <property type="protein sequence ID" value="CAG2250632.1"/>
    <property type="molecule type" value="Genomic_DNA"/>
</dbReference>
<evidence type="ECO:0000256" key="6">
    <source>
        <dbReference type="ARBA" id="ARBA00022918"/>
    </source>
</evidence>
<dbReference type="PANTHER" id="PTHR37984:SF5">
    <property type="entry name" value="PROTEIN NYNRIN-LIKE"/>
    <property type="match status" value="1"/>
</dbReference>
<keyword evidence="4" id="KW-0255">Endonuclease</keyword>
<keyword evidence="1" id="KW-0808">Transferase</keyword>
<protein>
    <submittedName>
        <fullName evidence="12">Retrovirus-related Pol polyprotein from transposon 17.6,Retrovirus-related Pol polyprotein from transposon opus,Retrovirus-related Pol polyprotein from transposon 297</fullName>
    </submittedName>
</protein>
<evidence type="ECO:0000256" key="9">
    <source>
        <dbReference type="SAM" id="MobiDB-lite"/>
    </source>
</evidence>
<gene>
    <name evidence="12" type="ORF">MEDL_62313</name>
</gene>
<keyword evidence="7" id="KW-1015">Disulfide bond</keyword>
<dbReference type="Pfam" id="PF17921">
    <property type="entry name" value="Integrase_H2C2"/>
    <property type="match status" value="1"/>
</dbReference>
<name>A0A8S3UZZ0_MYTED</name>
<accession>A0A8S3UZZ0</accession>
<dbReference type="Pfam" id="PF17917">
    <property type="entry name" value="RT_RNaseH"/>
    <property type="match status" value="1"/>
</dbReference>
<dbReference type="InterPro" id="IPR050951">
    <property type="entry name" value="Retrovirus_Pol_polyprotein"/>
</dbReference>
<evidence type="ECO:0000313" key="13">
    <source>
        <dbReference type="Proteomes" id="UP000683360"/>
    </source>
</evidence>
<feature type="compositionally biased region" description="Basic and acidic residues" evidence="9">
    <location>
        <begin position="11"/>
        <end position="34"/>
    </location>
</feature>
<comment type="caution">
    <text evidence="12">The sequence shown here is derived from an EMBL/GenBank/DDBJ whole genome shotgun (WGS) entry which is preliminary data.</text>
</comment>
<proteinExistence type="predicted"/>
<dbReference type="InterPro" id="IPR041588">
    <property type="entry name" value="Integrase_H2C2"/>
</dbReference>
<keyword evidence="10" id="KW-0812">Transmembrane</keyword>
<evidence type="ECO:0000256" key="1">
    <source>
        <dbReference type="ARBA" id="ARBA00022679"/>
    </source>
</evidence>
<dbReference type="InterPro" id="IPR041373">
    <property type="entry name" value="RT_RNaseH"/>
</dbReference>
<organism evidence="12 13">
    <name type="scientific">Mytilus edulis</name>
    <name type="common">Blue mussel</name>
    <dbReference type="NCBI Taxonomy" id="6550"/>
    <lineage>
        <taxon>Eukaryota</taxon>
        <taxon>Metazoa</taxon>
        <taxon>Spiralia</taxon>
        <taxon>Lophotrochozoa</taxon>
        <taxon>Mollusca</taxon>
        <taxon>Bivalvia</taxon>
        <taxon>Autobranchia</taxon>
        <taxon>Pteriomorphia</taxon>
        <taxon>Mytilida</taxon>
        <taxon>Mytiloidea</taxon>
        <taxon>Mytilidae</taxon>
        <taxon>Mytilinae</taxon>
        <taxon>Mytilus</taxon>
    </lineage>
</organism>
<evidence type="ECO:0000256" key="2">
    <source>
        <dbReference type="ARBA" id="ARBA00022695"/>
    </source>
</evidence>
<evidence type="ECO:0000259" key="11">
    <source>
        <dbReference type="PROSITE" id="PS01180"/>
    </source>
</evidence>
<comment type="caution">
    <text evidence="8">Lacks conserved residue(s) required for the propagation of feature annotation.</text>
</comment>
<dbReference type="GO" id="GO:0016787">
    <property type="term" value="F:hydrolase activity"/>
    <property type="evidence" value="ECO:0007669"/>
    <property type="project" value="UniProtKB-KW"/>
</dbReference>
<dbReference type="InterPro" id="IPR043502">
    <property type="entry name" value="DNA/RNA_pol_sf"/>
</dbReference>
<dbReference type="FunFam" id="3.10.20.370:FF:000001">
    <property type="entry name" value="Retrovirus-related Pol polyprotein from transposon 17.6-like protein"/>
    <property type="match status" value="1"/>
</dbReference>
<dbReference type="InterPro" id="IPR035914">
    <property type="entry name" value="Sperma_CUB_dom_sf"/>
</dbReference>
<evidence type="ECO:0000313" key="12">
    <source>
        <dbReference type="EMBL" id="CAG2250632.1"/>
    </source>
</evidence>
<evidence type="ECO:0000256" key="3">
    <source>
        <dbReference type="ARBA" id="ARBA00022722"/>
    </source>
</evidence>
<evidence type="ECO:0000256" key="5">
    <source>
        <dbReference type="ARBA" id="ARBA00022801"/>
    </source>
</evidence>